<dbReference type="Pfam" id="PF20228">
    <property type="entry name" value="DUF6587"/>
    <property type="match status" value="1"/>
</dbReference>
<comment type="caution">
    <text evidence="1">The sequence shown here is derived from an EMBL/GenBank/DDBJ whole genome shotgun (WGS) entry which is preliminary data.</text>
</comment>
<reference evidence="1 2" key="1">
    <citation type="journal article" date="2018" name="Nat. Biotechnol.">
        <title>A standardized bacterial taxonomy based on genome phylogeny substantially revises the tree of life.</title>
        <authorList>
            <person name="Parks D.H."/>
            <person name="Chuvochina M."/>
            <person name="Waite D.W."/>
            <person name="Rinke C."/>
            <person name="Skarshewski A."/>
            <person name="Chaumeil P.A."/>
            <person name="Hugenholtz P."/>
        </authorList>
    </citation>
    <scope>NUCLEOTIDE SEQUENCE [LARGE SCALE GENOMIC DNA]</scope>
    <source>
        <strain evidence="1">UBA10045</strain>
    </source>
</reference>
<name>A0A3D3G5A1_ACIRA</name>
<gene>
    <name evidence="1" type="ORF">DIC32_14070</name>
</gene>
<evidence type="ECO:0000313" key="1">
    <source>
        <dbReference type="EMBL" id="HCM32412.1"/>
    </source>
</evidence>
<dbReference type="Proteomes" id="UP000262257">
    <property type="component" value="Unassembled WGS sequence"/>
</dbReference>
<sequence length="85" mass="9592">MVEMIIVALVVIWSAVVVFKKVFPKTANSVFLSLSRFCEQKQWYTLAKWLKPKSTSSGCGGSCGCEAKPDMKQIKNDEVKPVKWH</sequence>
<dbReference type="RefSeq" id="WP_034671022.1">
    <property type="nucleotide sequence ID" value="NZ_JAHPPQ010000009.1"/>
</dbReference>
<dbReference type="AlphaFoldDB" id="A0A3D3G5A1"/>
<accession>A0A3D3G5A1</accession>
<dbReference type="EMBL" id="DPXL01000177">
    <property type="protein sequence ID" value="HCM32412.1"/>
    <property type="molecule type" value="Genomic_DNA"/>
</dbReference>
<protein>
    <submittedName>
        <fullName evidence="1">Uncharacterized protein</fullName>
    </submittedName>
</protein>
<dbReference type="InterPro" id="IPR046494">
    <property type="entry name" value="DUF6587"/>
</dbReference>
<evidence type="ECO:0000313" key="2">
    <source>
        <dbReference type="Proteomes" id="UP000262257"/>
    </source>
</evidence>
<proteinExistence type="predicted"/>
<organism evidence="1 2">
    <name type="scientific">Acinetobacter radioresistens</name>
    <dbReference type="NCBI Taxonomy" id="40216"/>
    <lineage>
        <taxon>Bacteria</taxon>
        <taxon>Pseudomonadati</taxon>
        <taxon>Pseudomonadota</taxon>
        <taxon>Gammaproteobacteria</taxon>
        <taxon>Moraxellales</taxon>
        <taxon>Moraxellaceae</taxon>
        <taxon>Acinetobacter</taxon>
    </lineage>
</organism>